<protein>
    <submittedName>
        <fullName evidence="1">Uncharacterized protein</fullName>
    </submittedName>
</protein>
<gene>
    <name evidence="1" type="ORF">A3B37_02315</name>
</gene>
<accession>A0A1G2LCK8</accession>
<name>A0A1G2LCK8_9BACT</name>
<evidence type="ECO:0000313" key="2">
    <source>
        <dbReference type="Proteomes" id="UP000176705"/>
    </source>
</evidence>
<dbReference type="Proteomes" id="UP000176705">
    <property type="component" value="Unassembled WGS sequence"/>
</dbReference>
<sequence length="136" mass="14389">MKFASAILMLTALGIASFAIFGVAAMSHDGGHAGWCPVVVTAGDCPTAANALAAVSFHLDGMREFLTATVADASAGFLLALFGIFALLFTLIRSVPDWRSARELGALPRAAREPLSSRESHLIRWLAFHENSPSFA</sequence>
<dbReference type="EMBL" id="MHQS01000003">
    <property type="protein sequence ID" value="OHA09375.1"/>
    <property type="molecule type" value="Genomic_DNA"/>
</dbReference>
<dbReference type="STRING" id="1802280.A3B37_02315"/>
<dbReference type="AlphaFoldDB" id="A0A1G2LCK8"/>
<comment type="caution">
    <text evidence="1">The sequence shown here is derived from an EMBL/GenBank/DDBJ whole genome shotgun (WGS) entry which is preliminary data.</text>
</comment>
<evidence type="ECO:0000313" key="1">
    <source>
        <dbReference type="EMBL" id="OHA09375.1"/>
    </source>
</evidence>
<proteinExistence type="predicted"/>
<organism evidence="1 2">
    <name type="scientific">Candidatus Sungbacteria bacterium RIFCSPLOWO2_01_FULL_59_16</name>
    <dbReference type="NCBI Taxonomy" id="1802280"/>
    <lineage>
        <taxon>Bacteria</taxon>
        <taxon>Candidatus Sungiibacteriota</taxon>
    </lineage>
</organism>
<reference evidence="1 2" key="1">
    <citation type="journal article" date="2016" name="Nat. Commun.">
        <title>Thousands of microbial genomes shed light on interconnected biogeochemical processes in an aquifer system.</title>
        <authorList>
            <person name="Anantharaman K."/>
            <person name="Brown C.T."/>
            <person name="Hug L.A."/>
            <person name="Sharon I."/>
            <person name="Castelle C.J."/>
            <person name="Probst A.J."/>
            <person name="Thomas B.C."/>
            <person name="Singh A."/>
            <person name="Wilkins M.J."/>
            <person name="Karaoz U."/>
            <person name="Brodie E.L."/>
            <person name="Williams K.H."/>
            <person name="Hubbard S.S."/>
            <person name="Banfield J.F."/>
        </authorList>
    </citation>
    <scope>NUCLEOTIDE SEQUENCE [LARGE SCALE GENOMIC DNA]</scope>
</reference>